<keyword evidence="1" id="KW-0812">Transmembrane</keyword>
<dbReference type="Pfam" id="PF01478">
    <property type="entry name" value="Peptidase_A24"/>
    <property type="match status" value="1"/>
</dbReference>
<feature type="transmembrane region" description="Helical" evidence="1">
    <location>
        <begin position="92"/>
        <end position="113"/>
    </location>
</feature>
<evidence type="ECO:0000256" key="1">
    <source>
        <dbReference type="SAM" id="Phobius"/>
    </source>
</evidence>
<evidence type="ECO:0000259" key="2">
    <source>
        <dbReference type="Pfam" id="PF01478"/>
    </source>
</evidence>
<dbReference type="InterPro" id="IPR000045">
    <property type="entry name" value="Prepilin_IV_endopep_pep"/>
</dbReference>
<proteinExistence type="predicted"/>
<feature type="transmembrane region" description="Helical" evidence="1">
    <location>
        <begin position="53"/>
        <end position="72"/>
    </location>
</feature>
<dbReference type="Proteomes" id="UP001580346">
    <property type="component" value="Unassembled WGS sequence"/>
</dbReference>
<keyword evidence="1" id="KW-1133">Transmembrane helix</keyword>
<organism evidence="3 4">
    <name type="scientific">Paenibacillus enshidis</name>
    <dbReference type="NCBI Taxonomy" id="1458439"/>
    <lineage>
        <taxon>Bacteria</taxon>
        <taxon>Bacillati</taxon>
        <taxon>Bacillota</taxon>
        <taxon>Bacilli</taxon>
        <taxon>Bacillales</taxon>
        <taxon>Paenibacillaceae</taxon>
        <taxon>Paenibacillus</taxon>
    </lineage>
</organism>
<name>A0ABV5AVA3_9BACL</name>
<dbReference type="RefSeq" id="WP_375356289.1">
    <property type="nucleotide sequence ID" value="NZ_JBHHMI010000013.1"/>
</dbReference>
<feature type="transmembrane region" description="Helical" evidence="1">
    <location>
        <begin position="120"/>
        <end position="138"/>
    </location>
</feature>
<feature type="domain" description="Prepilin type IV endopeptidase peptidase" evidence="2">
    <location>
        <begin position="9"/>
        <end position="112"/>
    </location>
</feature>
<reference evidence="3 4" key="1">
    <citation type="submission" date="2024-09" db="EMBL/GenBank/DDBJ databases">
        <title>Paenibacillus zeirhizospherea sp. nov., isolated from surface of the maize (Zea mays) roots in a horticulture field, Hungary.</title>
        <authorList>
            <person name="Marton D."/>
            <person name="Farkas M."/>
            <person name="Bedics A."/>
            <person name="Toth E."/>
            <person name="Tancsics A."/>
            <person name="Boka K."/>
            <person name="Maroti G."/>
            <person name="Kriszt B."/>
            <person name="Cserhati M."/>
        </authorList>
    </citation>
    <scope>NUCLEOTIDE SEQUENCE [LARGE SCALE GENOMIC DNA]</scope>
    <source>
        <strain evidence="3 4">KCTC 33519</strain>
    </source>
</reference>
<dbReference type="EMBL" id="JBHHMI010000013">
    <property type="protein sequence ID" value="MFB5268142.1"/>
    <property type="molecule type" value="Genomic_DNA"/>
</dbReference>
<sequence>MGLVIQYVFVLVLLIIFSIKDIQTRTVPWRWVMASVLGTILIRCFYSPEPWWHYLLTGLCILLGLLMISISLKDQLGGGDIQLFGWLGLSLGFYSALFVLIGTLLLTIVYGLIRKRTFPVVPFMLISFMTLLIMEWKVGAL</sequence>
<dbReference type="Gene3D" id="1.20.120.1220">
    <property type="match status" value="1"/>
</dbReference>
<protein>
    <submittedName>
        <fullName evidence="3">Prepilin peptidase</fullName>
        <ecNumber evidence="3">3.4.23.43</ecNumber>
    </submittedName>
</protein>
<feature type="transmembrane region" description="Helical" evidence="1">
    <location>
        <begin position="28"/>
        <end position="46"/>
    </location>
</feature>
<gene>
    <name evidence="3" type="ORF">ACE41H_15345</name>
</gene>
<keyword evidence="4" id="KW-1185">Reference proteome</keyword>
<dbReference type="GO" id="GO:0004190">
    <property type="term" value="F:aspartic-type endopeptidase activity"/>
    <property type="evidence" value="ECO:0007669"/>
    <property type="project" value="UniProtKB-EC"/>
</dbReference>
<accession>A0ABV5AVA3</accession>
<comment type="caution">
    <text evidence="3">The sequence shown here is derived from an EMBL/GenBank/DDBJ whole genome shotgun (WGS) entry which is preliminary data.</text>
</comment>
<evidence type="ECO:0000313" key="3">
    <source>
        <dbReference type="EMBL" id="MFB5268142.1"/>
    </source>
</evidence>
<keyword evidence="3" id="KW-0378">Hydrolase</keyword>
<keyword evidence="1" id="KW-0472">Membrane</keyword>
<evidence type="ECO:0000313" key="4">
    <source>
        <dbReference type="Proteomes" id="UP001580346"/>
    </source>
</evidence>
<dbReference type="EC" id="3.4.23.43" evidence="3"/>